<reference evidence="3 4" key="1">
    <citation type="submission" date="2014-07" db="EMBL/GenBank/DDBJ databases">
        <title>Tepidicaulis marinum gen. nov., sp. nov., a novel marine bacterium denitrifying nitrate to nitrous oxide strictly under microaerobic conditions.</title>
        <authorList>
            <person name="Takeuchi M."/>
            <person name="Yamagishi T."/>
            <person name="Kamagata Y."/>
            <person name="Oshima K."/>
            <person name="Hattori M."/>
            <person name="Katayama T."/>
            <person name="Hanada S."/>
            <person name="Tamaki H."/>
            <person name="Marumo K."/>
            <person name="Maeda H."/>
            <person name="Nedachi M."/>
            <person name="Iwasaki W."/>
            <person name="Suwa Y."/>
            <person name="Sakata S."/>
        </authorList>
    </citation>
    <scope>NUCLEOTIDE SEQUENCE [LARGE SCALE GENOMIC DNA]</scope>
    <source>
        <strain evidence="3 4">MA2</strain>
    </source>
</reference>
<dbReference type="STRING" id="1333998.M2A_0698"/>
<evidence type="ECO:0000256" key="2">
    <source>
        <dbReference type="SAM" id="SignalP"/>
    </source>
</evidence>
<feature type="chain" id="PRO_5001755003" evidence="2">
    <location>
        <begin position="25"/>
        <end position="108"/>
    </location>
</feature>
<gene>
    <name evidence="3" type="ORF">M2A_0698</name>
</gene>
<feature type="region of interest" description="Disordered" evidence="1">
    <location>
        <begin position="89"/>
        <end position="108"/>
    </location>
</feature>
<sequence>MIAMVRLTSRIVMISILLSLLSLASAHDVILDGTTQGLSASGESVDHSNAAPGADKCEVCHIFQHMDVPAPQLARAFFGEACVSPGRAADAESLAHTPDGPPPQDLIA</sequence>
<protein>
    <submittedName>
        <fullName evidence="3">Uncharacterized protein</fullName>
    </submittedName>
</protein>
<proteinExistence type="predicted"/>
<accession>A0A081B831</accession>
<comment type="caution">
    <text evidence="3">The sequence shown here is derived from an EMBL/GenBank/DDBJ whole genome shotgun (WGS) entry which is preliminary data.</text>
</comment>
<dbReference type="AlphaFoldDB" id="A0A081B831"/>
<keyword evidence="2" id="KW-0732">Signal</keyword>
<evidence type="ECO:0000313" key="4">
    <source>
        <dbReference type="Proteomes" id="UP000028702"/>
    </source>
</evidence>
<dbReference type="EMBL" id="BBIO01000003">
    <property type="protein sequence ID" value="GAK44199.1"/>
    <property type="molecule type" value="Genomic_DNA"/>
</dbReference>
<organism evidence="3 4">
    <name type="scientific">Tepidicaulis marinus</name>
    <dbReference type="NCBI Taxonomy" id="1333998"/>
    <lineage>
        <taxon>Bacteria</taxon>
        <taxon>Pseudomonadati</taxon>
        <taxon>Pseudomonadota</taxon>
        <taxon>Alphaproteobacteria</taxon>
        <taxon>Hyphomicrobiales</taxon>
        <taxon>Parvibaculaceae</taxon>
        <taxon>Tepidicaulis</taxon>
    </lineage>
</organism>
<evidence type="ECO:0000256" key="1">
    <source>
        <dbReference type="SAM" id="MobiDB-lite"/>
    </source>
</evidence>
<dbReference type="Proteomes" id="UP000028702">
    <property type="component" value="Unassembled WGS sequence"/>
</dbReference>
<name>A0A081B831_9HYPH</name>
<feature type="compositionally biased region" description="Pro residues" evidence="1">
    <location>
        <begin position="99"/>
        <end position="108"/>
    </location>
</feature>
<keyword evidence="4" id="KW-1185">Reference proteome</keyword>
<evidence type="ECO:0000313" key="3">
    <source>
        <dbReference type="EMBL" id="GAK44199.1"/>
    </source>
</evidence>
<feature type="signal peptide" evidence="2">
    <location>
        <begin position="1"/>
        <end position="24"/>
    </location>
</feature>